<dbReference type="PANTHER" id="PTHR47268">
    <property type="entry name" value="ACYLPHOSPHATASE"/>
    <property type="match status" value="1"/>
</dbReference>
<evidence type="ECO:0000256" key="2">
    <source>
        <dbReference type="ARBA" id="ARBA00012150"/>
    </source>
</evidence>
<evidence type="ECO:0000256" key="5">
    <source>
        <dbReference type="ARBA" id="ARBA00047645"/>
    </source>
</evidence>
<dbReference type="InterPro" id="IPR020456">
    <property type="entry name" value="Acylphosphatase"/>
</dbReference>
<comment type="caution">
    <text evidence="10">The sequence shown here is derived from an EMBL/GenBank/DDBJ whole genome shotgun (WGS) entry which is preliminary data.</text>
</comment>
<dbReference type="Proteomes" id="UP000230088">
    <property type="component" value="Unassembled WGS sequence"/>
</dbReference>
<dbReference type="PANTHER" id="PTHR47268:SF4">
    <property type="entry name" value="ACYLPHOSPHATASE"/>
    <property type="match status" value="1"/>
</dbReference>
<reference evidence="11" key="1">
    <citation type="submission" date="2017-09" db="EMBL/GenBank/DDBJ databases">
        <title>Depth-based differentiation of microbial function through sediment-hosted aquifers and enrichment of novel symbionts in the deep terrestrial subsurface.</title>
        <authorList>
            <person name="Probst A.J."/>
            <person name="Ladd B."/>
            <person name="Jarett J.K."/>
            <person name="Geller-Mcgrath D.E."/>
            <person name="Sieber C.M.K."/>
            <person name="Emerson J.B."/>
            <person name="Anantharaman K."/>
            <person name="Thomas B.C."/>
            <person name="Malmstrom R."/>
            <person name="Stieglmeier M."/>
            <person name="Klingl A."/>
            <person name="Woyke T."/>
            <person name="Ryan C.M."/>
            <person name="Banfield J.F."/>
        </authorList>
    </citation>
    <scope>NUCLEOTIDE SEQUENCE [LARGE SCALE GENOMIC DNA]</scope>
</reference>
<protein>
    <recommendedName>
        <fullName evidence="3 6">Acylphosphatase</fullName>
        <ecNumber evidence="2 6">3.6.1.7</ecNumber>
    </recommendedName>
</protein>
<evidence type="ECO:0000313" key="11">
    <source>
        <dbReference type="Proteomes" id="UP000230088"/>
    </source>
</evidence>
<evidence type="ECO:0000256" key="7">
    <source>
        <dbReference type="RuleBase" id="RU000553"/>
    </source>
</evidence>
<organism evidence="10 11">
    <name type="scientific">Candidatus Nealsonbacteria bacterium CG08_land_8_20_14_0_20_38_20</name>
    <dbReference type="NCBI Taxonomy" id="1974705"/>
    <lineage>
        <taxon>Bacteria</taxon>
        <taxon>Candidatus Nealsoniibacteriota</taxon>
    </lineage>
</organism>
<dbReference type="InterPro" id="IPR036046">
    <property type="entry name" value="Acylphosphatase-like_dom_sf"/>
</dbReference>
<dbReference type="PRINTS" id="PR00112">
    <property type="entry name" value="ACYLPHPHTASE"/>
</dbReference>
<feature type="domain" description="Acylphosphatase-like" evidence="9">
    <location>
        <begin position="6"/>
        <end position="93"/>
    </location>
</feature>
<evidence type="ECO:0000256" key="3">
    <source>
        <dbReference type="ARBA" id="ARBA00015991"/>
    </source>
</evidence>
<name>A0A2H0YM66_9BACT</name>
<sequence length="94" mass="10834">MSEKVRAHIFVSGSVQGVFFRAETQRKARELGVFGWVRNTNNGRVEAIFEGEKERVEKIIDWAKKGPPGALVKKVDVVWEEHKGKFKNFELRYG</sequence>
<gene>
    <name evidence="10" type="ORF">COT33_01520</name>
</gene>
<comment type="similarity">
    <text evidence="1 8">Belongs to the acylphosphatase family.</text>
</comment>
<dbReference type="FunFam" id="3.30.70.100:FF:000012">
    <property type="entry name" value="Acylphosphatase"/>
    <property type="match status" value="1"/>
</dbReference>
<dbReference type="GO" id="GO:0003998">
    <property type="term" value="F:acylphosphatase activity"/>
    <property type="evidence" value="ECO:0007669"/>
    <property type="project" value="UniProtKB-EC"/>
</dbReference>
<comment type="catalytic activity">
    <reaction evidence="5 6 7">
        <text>an acyl phosphate + H2O = a carboxylate + phosphate + H(+)</text>
        <dbReference type="Rhea" id="RHEA:14965"/>
        <dbReference type="ChEBI" id="CHEBI:15377"/>
        <dbReference type="ChEBI" id="CHEBI:15378"/>
        <dbReference type="ChEBI" id="CHEBI:29067"/>
        <dbReference type="ChEBI" id="CHEBI:43474"/>
        <dbReference type="ChEBI" id="CHEBI:59918"/>
        <dbReference type="EC" id="3.6.1.7"/>
    </reaction>
</comment>
<feature type="active site" evidence="6">
    <location>
        <position position="21"/>
    </location>
</feature>
<evidence type="ECO:0000256" key="4">
    <source>
        <dbReference type="ARBA" id="ARBA00022801"/>
    </source>
</evidence>
<evidence type="ECO:0000259" key="9">
    <source>
        <dbReference type="PROSITE" id="PS51160"/>
    </source>
</evidence>
<dbReference type="AlphaFoldDB" id="A0A2H0YM66"/>
<evidence type="ECO:0000313" key="10">
    <source>
        <dbReference type="EMBL" id="PIS39516.1"/>
    </source>
</evidence>
<dbReference type="PROSITE" id="PS00151">
    <property type="entry name" value="ACYLPHOSPHATASE_2"/>
    <property type="match status" value="1"/>
</dbReference>
<dbReference type="EC" id="3.6.1.7" evidence="2 6"/>
<dbReference type="PROSITE" id="PS51160">
    <property type="entry name" value="ACYLPHOSPHATASE_3"/>
    <property type="match status" value="1"/>
</dbReference>
<dbReference type="Gene3D" id="3.30.70.100">
    <property type="match status" value="1"/>
</dbReference>
<evidence type="ECO:0000256" key="8">
    <source>
        <dbReference type="RuleBase" id="RU004168"/>
    </source>
</evidence>
<dbReference type="InterPro" id="IPR001792">
    <property type="entry name" value="Acylphosphatase-like_dom"/>
</dbReference>
<dbReference type="NCBIfam" id="NF011016">
    <property type="entry name" value="PRK14444.1"/>
    <property type="match status" value="1"/>
</dbReference>
<proteinExistence type="inferred from homology"/>
<dbReference type="Pfam" id="PF00708">
    <property type="entry name" value="Acylphosphatase"/>
    <property type="match status" value="1"/>
</dbReference>
<evidence type="ECO:0000256" key="1">
    <source>
        <dbReference type="ARBA" id="ARBA00005614"/>
    </source>
</evidence>
<dbReference type="InterPro" id="IPR017968">
    <property type="entry name" value="Acylphosphatase_CS"/>
</dbReference>
<dbReference type="PROSITE" id="PS00150">
    <property type="entry name" value="ACYLPHOSPHATASE_1"/>
    <property type="match status" value="1"/>
</dbReference>
<dbReference type="EMBL" id="PEYD01000029">
    <property type="protein sequence ID" value="PIS39516.1"/>
    <property type="molecule type" value="Genomic_DNA"/>
</dbReference>
<accession>A0A2H0YM66</accession>
<keyword evidence="4 6" id="KW-0378">Hydrolase</keyword>
<feature type="active site" evidence="6">
    <location>
        <position position="39"/>
    </location>
</feature>
<dbReference type="SUPFAM" id="SSF54975">
    <property type="entry name" value="Acylphosphatase/BLUF domain-like"/>
    <property type="match status" value="1"/>
</dbReference>
<evidence type="ECO:0000256" key="6">
    <source>
        <dbReference type="PROSITE-ProRule" id="PRU00520"/>
    </source>
</evidence>